<feature type="region of interest" description="Disordered" evidence="9">
    <location>
        <begin position="50"/>
        <end position="69"/>
    </location>
</feature>
<comment type="caution">
    <text evidence="11">The sequence shown here is derived from an EMBL/GenBank/DDBJ whole genome shotgun (WGS) entry which is preliminary data.</text>
</comment>
<dbReference type="Proteomes" id="UP001632038">
    <property type="component" value="Unassembled WGS sequence"/>
</dbReference>
<evidence type="ECO:0000256" key="4">
    <source>
        <dbReference type="ARBA" id="ARBA00023015"/>
    </source>
</evidence>
<dbReference type="SUPFAM" id="SSF54171">
    <property type="entry name" value="DNA-binding domain"/>
    <property type="match status" value="1"/>
</dbReference>
<evidence type="ECO:0000256" key="9">
    <source>
        <dbReference type="SAM" id="MobiDB-lite"/>
    </source>
</evidence>
<evidence type="ECO:0000256" key="6">
    <source>
        <dbReference type="ARBA" id="ARBA00023159"/>
    </source>
</evidence>
<evidence type="ECO:0000256" key="8">
    <source>
        <dbReference type="ARBA" id="ARBA00023242"/>
    </source>
</evidence>
<keyword evidence="8" id="KW-0539">Nucleus</keyword>
<dbReference type="GO" id="GO:0009873">
    <property type="term" value="P:ethylene-activated signaling pathway"/>
    <property type="evidence" value="ECO:0007669"/>
    <property type="project" value="UniProtKB-KW"/>
</dbReference>
<dbReference type="InterPro" id="IPR001471">
    <property type="entry name" value="AP2/ERF_dom"/>
</dbReference>
<dbReference type="Gene3D" id="3.30.730.10">
    <property type="entry name" value="AP2/ERF domain"/>
    <property type="match status" value="1"/>
</dbReference>
<keyword evidence="4" id="KW-0805">Transcription regulation</keyword>
<proteinExistence type="predicted"/>
<dbReference type="FunFam" id="3.30.730.10:FF:000001">
    <property type="entry name" value="Ethylene-responsive transcription factor 2"/>
    <property type="match status" value="1"/>
</dbReference>
<evidence type="ECO:0000256" key="5">
    <source>
        <dbReference type="ARBA" id="ARBA00023125"/>
    </source>
</evidence>
<dbReference type="GO" id="GO:0005634">
    <property type="term" value="C:nucleus"/>
    <property type="evidence" value="ECO:0007669"/>
    <property type="project" value="UniProtKB-SubCell"/>
</dbReference>
<gene>
    <name evidence="11" type="ORF">CASFOL_010343</name>
</gene>
<dbReference type="GO" id="GO:0000976">
    <property type="term" value="F:transcription cis-regulatory region binding"/>
    <property type="evidence" value="ECO:0007669"/>
    <property type="project" value="UniProtKB-ARBA"/>
</dbReference>
<accession>A0ABD3DSA4</accession>
<dbReference type="PROSITE" id="PS51032">
    <property type="entry name" value="AP2_ERF"/>
    <property type="match status" value="1"/>
</dbReference>
<dbReference type="AlphaFoldDB" id="A0ABD3DSA4"/>
<dbReference type="Pfam" id="PF00847">
    <property type="entry name" value="AP2"/>
    <property type="match status" value="1"/>
</dbReference>
<dbReference type="InterPro" id="IPR036955">
    <property type="entry name" value="AP2/ERF_dom_sf"/>
</dbReference>
<dbReference type="InterPro" id="IPR016177">
    <property type="entry name" value="DNA-bd_dom_sf"/>
</dbReference>
<dbReference type="CDD" id="cd00018">
    <property type="entry name" value="AP2"/>
    <property type="match status" value="1"/>
</dbReference>
<name>A0ABD3DSA4_9LAMI</name>
<keyword evidence="5" id="KW-0238">DNA-binding</keyword>
<evidence type="ECO:0000313" key="11">
    <source>
        <dbReference type="EMBL" id="KAL3645163.1"/>
    </source>
</evidence>
<dbReference type="EMBL" id="JAVIJP010000013">
    <property type="protein sequence ID" value="KAL3645163.1"/>
    <property type="molecule type" value="Genomic_DNA"/>
</dbReference>
<feature type="domain" description="AP2/ERF" evidence="10">
    <location>
        <begin position="117"/>
        <end position="175"/>
    </location>
</feature>
<evidence type="ECO:0000256" key="2">
    <source>
        <dbReference type="ARBA" id="ARBA00022745"/>
    </source>
</evidence>
<evidence type="ECO:0000313" key="12">
    <source>
        <dbReference type="Proteomes" id="UP001632038"/>
    </source>
</evidence>
<keyword evidence="3" id="KW-0611">Plant defense</keyword>
<keyword evidence="12" id="KW-1185">Reference proteome</keyword>
<protein>
    <recommendedName>
        <fullName evidence="10">AP2/ERF domain-containing protein</fullName>
    </recommendedName>
</protein>
<organism evidence="11 12">
    <name type="scientific">Castilleja foliolosa</name>
    <dbReference type="NCBI Taxonomy" id="1961234"/>
    <lineage>
        <taxon>Eukaryota</taxon>
        <taxon>Viridiplantae</taxon>
        <taxon>Streptophyta</taxon>
        <taxon>Embryophyta</taxon>
        <taxon>Tracheophyta</taxon>
        <taxon>Spermatophyta</taxon>
        <taxon>Magnoliopsida</taxon>
        <taxon>eudicotyledons</taxon>
        <taxon>Gunneridae</taxon>
        <taxon>Pentapetalae</taxon>
        <taxon>asterids</taxon>
        <taxon>lamiids</taxon>
        <taxon>Lamiales</taxon>
        <taxon>Orobanchaceae</taxon>
        <taxon>Pedicularideae</taxon>
        <taxon>Castillejinae</taxon>
        <taxon>Castilleja</taxon>
    </lineage>
</organism>
<keyword evidence="7" id="KW-0804">Transcription</keyword>
<reference evidence="12" key="1">
    <citation type="journal article" date="2024" name="IScience">
        <title>Strigolactones Initiate the Formation of Haustorium-like Structures in Castilleja.</title>
        <authorList>
            <person name="Buerger M."/>
            <person name="Peterson D."/>
            <person name="Chory J."/>
        </authorList>
    </citation>
    <scope>NUCLEOTIDE SEQUENCE [LARGE SCALE GENOMIC DNA]</scope>
</reference>
<dbReference type="SMART" id="SM00380">
    <property type="entry name" value="AP2"/>
    <property type="match status" value="1"/>
</dbReference>
<evidence type="ECO:0000256" key="7">
    <source>
        <dbReference type="ARBA" id="ARBA00023163"/>
    </source>
</evidence>
<dbReference type="PRINTS" id="PR00367">
    <property type="entry name" value="ETHRSPELEMNT"/>
</dbReference>
<feature type="region of interest" description="Disordered" evidence="9">
    <location>
        <begin position="176"/>
        <end position="199"/>
    </location>
</feature>
<sequence length="199" mass="22240">MTMKSHDNEFSKLELIRQHLLDDYYSSAESFLDNLNLCFSDDHVLSEQIGSSSFDSNSGSGTNQPELPVPGHPYSIQPDDGHFFVFETKQQNIGNICPGDASIPFELKPGPGGPVRRYRGVRRRPWGKYAAEIRDPNRKGCRVWLGTYDVDVDAARAYDCAAFKLRGRKAILNFPMDAGKSMPPPASGRKSRREKSQGN</sequence>
<evidence type="ECO:0000256" key="1">
    <source>
        <dbReference type="ARBA" id="ARBA00004123"/>
    </source>
</evidence>
<dbReference type="PANTHER" id="PTHR31190">
    <property type="entry name" value="DNA-BINDING DOMAIN"/>
    <property type="match status" value="1"/>
</dbReference>
<evidence type="ECO:0000256" key="3">
    <source>
        <dbReference type="ARBA" id="ARBA00022821"/>
    </source>
</evidence>
<dbReference type="GO" id="GO:0006952">
    <property type="term" value="P:defense response"/>
    <property type="evidence" value="ECO:0007669"/>
    <property type="project" value="UniProtKB-KW"/>
</dbReference>
<keyword evidence="2" id="KW-0936">Ethylene signaling pathway</keyword>
<dbReference type="PANTHER" id="PTHR31190:SF499">
    <property type="entry name" value="ETHYLENE-RESPONSIVE TRANSCRIPTION FACTOR ERF105"/>
    <property type="match status" value="1"/>
</dbReference>
<comment type="subcellular location">
    <subcellularLocation>
        <location evidence="1">Nucleus</location>
    </subcellularLocation>
</comment>
<dbReference type="InterPro" id="IPR044808">
    <property type="entry name" value="ERF_plant"/>
</dbReference>
<feature type="compositionally biased region" description="Low complexity" evidence="9">
    <location>
        <begin position="50"/>
        <end position="61"/>
    </location>
</feature>
<evidence type="ECO:0000259" key="10">
    <source>
        <dbReference type="PROSITE" id="PS51032"/>
    </source>
</evidence>
<keyword evidence="6" id="KW-0010">Activator</keyword>